<organism evidence="3 4">
    <name type="scientific">Thlaspi arvense</name>
    <name type="common">Field penny-cress</name>
    <dbReference type="NCBI Taxonomy" id="13288"/>
    <lineage>
        <taxon>Eukaryota</taxon>
        <taxon>Viridiplantae</taxon>
        <taxon>Streptophyta</taxon>
        <taxon>Embryophyta</taxon>
        <taxon>Tracheophyta</taxon>
        <taxon>Spermatophyta</taxon>
        <taxon>Magnoliopsida</taxon>
        <taxon>eudicotyledons</taxon>
        <taxon>Gunneridae</taxon>
        <taxon>Pentapetalae</taxon>
        <taxon>rosids</taxon>
        <taxon>malvids</taxon>
        <taxon>Brassicales</taxon>
        <taxon>Brassicaceae</taxon>
        <taxon>Thlaspideae</taxon>
        <taxon>Thlaspi</taxon>
    </lineage>
</organism>
<comment type="subunit">
    <text evidence="1">Homodimers and heterodimers.</text>
</comment>
<dbReference type="Proteomes" id="UP000836841">
    <property type="component" value="Unassembled WGS sequence"/>
</dbReference>
<dbReference type="PANTHER" id="PTHR31734">
    <property type="entry name" value="AUXIN-RESPONSIVE PROTEIN IAA17"/>
    <property type="match status" value="1"/>
</dbReference>
<comment type="subcellular location">
    <subcellularLocation>
        <location evidence="1">Nucleus</location>
    </subcellularLocation>
</comment>
<dbReference type="AlphaFoldDB" id="A0AAU9RJG2"/>
<dbReference type="GO" id="GO:0005634">
    <property type="term" value="C:nucleus"/>
    <property type="evidence" value="ECO:0007669"/>
    <property type="project" value="UniProtKB-SubCell"/>
</dbReference>
<dbReference type="InterPro" id="IPR033389">
    <property type="entry name" value="AUX/IAA_dom"/>
</dbReference>
<feature type="domain" description="AUX/IAA" evidence="2">
    <location>
        <begin position="6"/>
        <end position="69"/>
    </location>
</feature>
<dbReference type="GO" id="GO:0009734">
    <property type="term" value="P:auxin-activated signaling pathway"/>
    <property type="evidence" value="ECO:0007669"/>
    <property type="project" value="UniProtKB-UniRule"/>
</dbReference>
<comment type="function">
    <text evidence="1">Aux/IAA proteins are short-lived transcriptional factors that function as repressors of early auxin response genes at low auxin concentrations.</text>
</comment>
<evidence type="ECO:0000256" key="1">
    <source>
        <dbReference type="RuleBase" id="RU004549"/>
    </source>
</evidence>
<reference evidence="3 4" key="1">
    <citation type="submission" date="2022-03" db="EMBL/GenBank/DDBJ databases">
        <authorList>
            <person name="Nunn A."/>
            <person name="Chopra R."/>
            <person name="Nunn A."/>
            <person name="Contreras Garrido A."/>
        </authorList>
    </citation>
    <scope>NUCLEOTIDE SEQUENCE [LARGE SCALE GENOMIC DNA]</scope>
</reference>
<dbReference type="Pfam" id="PF02309">
    <property type="entry name" value="AUX_IAA"/>
    <property type="match status" value="1"/>
</dbReference>
<dbReference type="Gene3D" id="3.10.20.90">
    <property type="entry name" value="Phosphatidylinositol 3-kinase Catalytic Subunit, Chain A, domain 1"/>
    <property type="match status" value="1"/>
</dbReference>
<comment type="similarity">
    <text evidence="1">Belongs to the Aux/IAA family.</text>
</comment>
<accession>A0AAU9RJG2</accession>
<gene>
    <name evidence="3" type="ORF">TAV2_LOCUS4647</name>
</gene>
<keyword evidence="1" id="KW-0804">Transcription</keyword>
<proteinExistence type="inferred from homology"/>
<dbReference type="EMBL" id="CAJVSB020000155">
    <property type="protein sequence ID" value="CAH2042078.1"/>
    <property type="molecule type" value="Genomic_DNA"/>
</dbReference>
<keyword evidence="1" id="KW-0805">Transcription regulation</keyword>
<evidence type="ECO:0000313" key="4">
    <source>
        <dbReference type="Proteomes" id="UP000836841"/>
    </source>
</evidence>
<dbReference type="PANTHER" id="PTHR31734:SF34">
    <property type="entry name" value="AUXIN-RESPONSIVE PROTEIN IAA15"/>
    <property type="match status" value="1"/>
</dbReference>
<comment type="caution">
    <text evidence="3">The sequence shown here is derived from an EMBL/GenBank/DDBJ whole genome shotgun (WGS) entry which is preliminary data.</text>
</comment>
<evidence type="ECO:0000259" key="2">
    <source>
        <dbReference type="Pfam" id="PF02309"/>
    </source>
</evidence>
<dbReference type="GO" id="GO:0006355">
    <property type="term" value="P:regulation of DNA-templated transcription"/>
    <property type="evidence" value="ECO:0007669"/>
    <property type="project" value="InterPro"/>
</dbReference>
<dbReference type="InterPro" id="IPR003311">
    <property type="entry name" value="AUX_IAA"/>
</dbReference>
<evidence type="ECO:0000313" key="3">
    <source>
        <dbReference type="EMBL" id="CAH2042078.1"/>
    </source>
</evidence>
<keyword evidence="4" id="KW-1185">Reference proteome</keyword>
<sequence length="110" mass="12889">MVLWRRQCRADVAGWPPVRSYRKKALGSRRYVKVAIDGAPYLRKVDLEAYGNYQELLRALEEMSTCFFNHGKVCFFSCQSHAFSTICLPFRNCIFDDKENANCCRKCYQK</sequence>
<keyword evidence="1" id="KW-0678">Repressor</keyword>
<keyword evidence="1" id="KW-0927">Auxin signaling pathway</keyword>
<name>A0AAU9RJG2_THLAR</name>
<keyword evidence="1" id="KW-0539">Nucleus</keyword>
<protein>
    <recommendedName>
        <fullName evidence="1">Auxin-responsive protein</fullName>
    </recommendedName>
</protein>